<sequence>MPHLASKPKVIHGGGAQGFGLFDRDSDGYVTSHEVGVVIRSLGGVVTDAEIGELVKQFEEKSGMIDFGDFLALMATVMVKKESSDELLEAFRVFDRDGKGFISAAELRHVTMNLGEKLSEEDVDEMIQEADVAGTGQVDYTESRYFAMNCISEAVKSAAVLGSTDTQTCIQMPERITPFESQNAVAISLPLHFELFGHEGESMFPSHGVALCLWGIQMDPSFITSNRIVQMVILISIALLASQQKVL</sequence>
<dbReference type="SUPFAM" id="SSF47473">
    <property type="entry name" value="EF-hand"/>
    <property type="match status" value="1"/>
</dbReference>
<keyword evidence="5" id="KW-1185">Reference proteome</keyword>
<dbReference type="InterPro" id="IPR002048">
    <property type="entry name" value="EF_hand_dom"/>
</dbReference>
<dbReference type="InterPro" id="IPR050230">
    <property type="entry name" value="CALM/Myosin/TropC-like"/>
</dbReference>
<dbReference type="Gene3D" id="1.10.238.10">
    <property type="entry name" value="EF-hand"/>
    <property type="match status" value="2"/>
</dbReference>
<accession>A0AAV4HDA6</accession>
<organism evidence="4 5">
    <name type="scientific">Elysia marginata</name>
    <dbReference type="NCBI Taxonomy" id="1093978"/>
    <lineage>
        <taxon>Eukaryota</taxon>
        <taxon>Metazoa</taxon>
        <taxon>Spiralia</taxon>
        <taxon>Lophotrochozoa</taxon>
        <taxon>Mollusca</taxon>
        <taxon>Gastropoda</taxon>
        <taxon>Heterobranchia</taxon>
        <taxon>Euthyneura</taxon>
        <taxon>Panpulmonata</taxon>
        <taxon>Sacoglossa</taxon>
        <taxon>Placobranchoidea</taxon>
        <taxon>Plakobranchidae</taxon>
        <taxon>Elysia</taxon>
    </lineage>
</organism>
<protein>
    <submittedName>
        <fullName evidence="4">Calmodulin</fullName>
    </submittedName>
</protein>
<dbReference type="CDD" id="cd00051">
    <property type="entry name" value="EFh"/>
    <property type="match status" value="1"/>
</dbReference>
<gene>
    <name evidence="4" type="ORF">ElyMa_002704400</name>
</gene>
<dbReference type="Pfam" id="PF13499">
    <property type="entry name" value="EF-hand_7"/>
    <property type="match status" value="1"/>
</dbReference>
<dbReference type="PROSITE" id="PS00018">
    <property type="entry name" value="EF_HAND_1"/>
    <property type="match status" value="1"/>
</dbReference>
<dbReference type="GO" id="GO:0016460">
    <property type="term" value="C:myosin II complex"/>
    <property type="evidence" value="ECO:0007669"/>
    <property type="project" value="TreeGrafter"/>
</dbReference>
<dbReference type="PANTHER" id="PTHR23048">
    <property type="entry name" value="MYOSIN LIGHT CHAIN 1, 3"/>
    <property type="match status" value="1"/>
</dbReference>
<proteinExistence type="predicted"/>
<feature type="domain" description="EF-hand" evidence="3">
    <location>
        <begin position="82"/>
        <end position="117"/>
    </location>
</feature>
<dbReference type="InterPro" id="IPR018247">
    <property type="entry name" value="EF_Hand_1_Ca_BS"/>
</dbReference>
<dbReference type="InterPro" id="IPR011992">
    <property type="entry name" value="EF-hand-dom_pair"/>
</dbReference>
<name>A0AAV4HDA6_9GAST</name>
<keyword evidence="2" id="KW-0106">Calcium</keyword>
<reference evidence="4 5" key="1">
    <citation type="journal article" date="2021" name="Elife">
        <title>Chloroplast acquisition without the gene transfer in kleptoplastic sea slugs, Plakobranchus ocellatus.</title>
        <authorList>
            <person name="Maeda T."/>
            <person name="Takahashi S."/>
            <person name="Yoshida T."/>
            <person name="Shimamura S."/>
            <person name="Takaki Y."/>
            <person name="Nagai Y."/>
            <person name="Toyoda A."/>
            <person name="Suzuki Y."/>
            <person name="Arimoto A."/>
            <person name="Ishii H."/>
            <person name="Satoh N."/>
            <person name="Nishiyama T."/>
            <person name="Hasebe M."/>
            <person name="Maruyama T."/>
            <person name="Minagawa J."/>
            <person name="Obokata J."/>
            <person name="Shigenobu S."/>
        </authorList>
    </citation>
    <scope>NUCLEOTIDE SEQUENCE [LARGE SCALE GENOMIC DNA]</scope>
</reference>
<evidence type="ECO:0000313" key="5">
    <source>
        <dbReference type="Proteomes" id="UP000762676"/>
    </source>
</evidence>
<evidence type="ECO:0000313" key="4">
    <source>
        <dbReference type="EMBL" id="GFR95816.1"/>
    </source>
</evidence>
<feature type="domain" description="EF-hand" evidence="3">
    <location>
        <begin position="19"/>
        <end position="45"/>
    </location>
</feature>
<dbReference type="FunFam" id="1.10.238.10:FF:000003">
    <property type="entry name" value="Calmodulin A"/>
    <property type="match status" value="1"/>
</dbReference>
<evidence type="ECO:0000256" key="2">
    <source>
        <dbReference type="ARBA" id="ARBA00022837"/>
    </source>
</evidence>
<dbReference type="Proteomes" id="UP000762676">
    <property type="component" value="Unassembled WGS sequence"/>
</dbReference>
<dbReference type="PANTHER" id="PTHR23048:SF0">
    <property type="entry name" value="CALMODULIN LIKE 3"/>
    <property type="match status" value="1"/>
</dbReference>
<evidence type="ECO:0000256" key="1">
    <source>
        <dbReference type="ARBA" id="ARBA00022737"/>
    </source>
</evidence>
<evidence type="ECO:0000259" key="3">
    <source>
        <dbReference type="PROSITE" id="PS50222"/>
    </source>
</evidence>
<comment type="caution">
    <text evidence="4">The sequence shown here is derived from an EMBL/GenBank/DDBJ whole genome shotgun (WGS) entry which is preliminary data.</text>
</comment>
<dbReference type="AlphaFoldDB" id="A0AAV4HDA6"/>
<dbReference type="PROSITE" id="PS50222">
    <property type="entry name" value="EF_HAND_2"/>
    <property type="match status" value="3"/>
</dbReference>
<dbReference type="GO" id="GO:0005509">
    <property type="term" value="F:calcium ion binding"/>
    <property type="evidence" value="ECO:0007669"/>
    <property type="project" value="InterPro"/>
</dbReference>
<feature type="domain" description="EF-hand" evidence="3">
    <location>
        <begin position="118"/>
        <end position="153"/>
    </location>
</feature>
<keyword evidence="1" id="KW-0677">Repeat</keyword>
<dbReference type="EMBL" id="BMAT01005554">
    <property type="protein sequence ID" value="GFR95816.1"/>
    <property type="molecule type" value="Genomic_DNA"/>
</dbReference>
<dbReference type="SMART" id="SM00054">
    <property type="entry name" value="EFh"/>
    <property type="match status" value="4"/>
</dbReference>